<dbReference type="InterPro" id="IPR053137">
    <property type="entry name" value="NLR-like"/>
</dbReference>
<dbReference type="InterPro" id="IPR000845">
    <property type="entry name" value="Nucleoside_phosphorylase_d"/>
</dbReference>
<feature type="repeat" description="ANK" evidence="2">
    <location>
        <begin position="1140"/>
        <end position="1172"/>
    </location>
</feature>
<protein>
    <submittedName>
        <fullName evidence="6">Uncharacterized protein</fullName>
    </submittedName>
</protein>
<feature type="region of interest" description="Disordered" evidence="3">
    <location>
        <begin position="1"/>
        <end position="20"/>
    </location>
</feature>
<evidence type="ECO:0000313" key="6">
    <source>
        <dbReference type="EMBL" id="KDN71400.1"/>
    </source>
</evidence>
<feature type="repeat" description="ANK" evidence="2">
    <location>
        <begin position="1204"/>
        <end position="1236"/>
    </location>
</feature>
<evidence type="ECO:0000256" key="1">
    <source>
        <dbReference type="ARBA" id="ARBA00022737"/>
    </source>
</evidence>
<evidence type="ECO:0000259" key="5">
    <source>
        <dbReference type="Pfam" id="PF24883"/>
    </source>
</evidence>
<dbReference type="Gene3D" id="3.40.50.300">
    <property type="entry name" value="P-loop containing nucleotide triphosphate hydrolases"/>
    <property type="match status" value="1"/>
</dbReference>
<dbReference type="InterPro" id="IPR027417">
    <property type="entry name" value="P-loop_NTPase"/>
</dbReference>
<evidence type="ECO:0000259" key="4">
    <source>
        <dbReference type="Pfam" id="PF01048"/>
    </source>
</evidence>
<dbReference type="SUPFAM" id="SSF53167">
    <property type="entry name" value="Purine and uridine phosphorylases"/>
    <property type="match status" value="1"/>
</dbReference>
<keyword evidence="2" id="KW-0040">ANK repeat</keyword>
<feature type="repeat" description="ANK" evidence="2">
    <location>
        <begin position="1174"/>
        <end position="1203"/>
    </location>
</feature>
<dbReference type="OMA" id="DQEGHAD"/>
<organism evidence="6 7">
    <name type="scientific">Colletotrichum sublineola</name>
    <name type="common">Sorghum anthracnose fungus</name>
    <dbReference type="NCBI Taxonomy" id="1173701"/>
    <lineage>
        <taxon>Eukaryota</taxon>
        <taxon>Fungi</taxon>
        <taxon>Dikarya</taxon>
        <taxon>Ascomycota</taxon>
        <taxon>Pezizomycotina</taxon>
        <taxon>Sordariomycetes</taxon>
        <taxon>Hypocreomycetidae</taxon>
        <taxon>Glomerellales</taxon>
        <taxon>Glomerellaceae</taxon>
        <taxon>Colletotrichum</taxon>
        <taxon>Colletotrichum graminicola species complex</taxon>
    </lineage>
</organism>
<proteinExistence type="predicted"/>
<dbReference type="SUPFAM" id="SSF52540">
    <property type="entry name" value="P-loop containing nucleoside triphosphate hydrolases"/>
    <property type="match status" value="1"/>
</dbReference>
<dbReference type="InterPro" id="IPR035994">
    <property type="entry name" value="Nucleoside_phosphorylase_sf"/>
</dbReference>
<dbReference type="GO" id="GO:0003824">
    <property type="term" value="F:catalytic activity"/>
    <property type="evidence" value="ECO:0007669"/>
    <property type="project" value="InterPro"/>
</dbReference>
<dbReference type="InterPro" id="IPR036770">
    <property type="entry name" value="Ankyrin_rpt-contain_sf"/>
</dbReference>
<dbReference type="InterPro" id="IPR002110">
    <property type="entry name" value="Ankyrin_rpt"/>
</dbReference>
<name>A0A066XZI9_COLSU</name>
<feature type="compositionally biased region" description="Basic and acidic residues" evidence="3">
    <location>
        <begin position="1070"/>
        <end position="1086"/>
    </location>
</feature>
<dbReference type="STRING" id="1173701.A0A066XZI9"/>
<feature type="compositionally biased region" description="Basic and acidic residues" evidence="3">
    <location>
        <begin position="1"/>
        <end position="10"/>
    </location>
</feature>
<feature type="region of interest" description="Disordered" evidence="3">
    <location>
        <begin position="1070"/>
        <end position="1099"/>
    </location>
</feature>
<comment type="caution">
    <text evidence="6">The sequence shown here is derived from an EMBL/GenBank/DDBJ whole genome shotgun (WGS) entry which is preliminary data.</text>
</comment>
<feature type="repeat" description="ANK" evidence="2">
    <location>
        <begin position="1282"/>
        <end position="1314"/>
    </location>
</feature>
<dbReference type="Pfam" id="PF24883">
    <property type="entry name" value="NPHP3_N"/>
    <property type="match status" value="1"/>
</dbReference>
<feature type="repeat" description="ANK" evidence="2">
    <location>
        <begin position="1237"/>
        <end position="1281"/>
    </location>
</feature>
<dbReference type="Pfam" id="PF01048">
    <property type="entry name" value="PNP_UDP_1"/>
    <property type="match status" value="1"/>
</dbReference>
<dbReference type="EMBL" id="JMSE01000187">
    <property type="protein sequence ID" value="KDN71400.1"/>
    <property type="molecule type" value="Genomic_DNA"/>
</dbReference>
<keyword evidence="7" id="KW-1185">Reference proteome</keyword>
<keyword evidence="1" id="KW-0677">Repeat</keyword>
<feature type="domain" description="Nephrocystin 3-like N-terminal" evidence="5">
    <location>
        <begin position="418"/>
        <end position="596"/>
    </location>
</feature>
<dbReference type="Pfam" id="PF12796">
    <property type="entry name" value="Ank_2"/>
    <property type="match status" value="3"/>
</dbReference>
<dbReference type="PANTHER" id="PTHR46082:SF11">
    <property type="entry name" value="AAA+ ATPASE DOMAIN-CONTAINING PROTEIN-RELATED"/>
    <property type="match status" value="1"/>
</dbReference>
<feature type="region of interest" description="Disordered" evidence="3">
    <location>
        <begin position="28"/>
        <end position="54"/>
    </location>
</feature>
<dbReference type="PROSITE" id="PS50088">
    <property type="entry name" value="ANK_REPEAT"/>
    <property type="match status" value="5"/>
</dbReference>
<accession>A0A066XZI9</accession>
<feature type="domain" description="Nucleoside phosphorylase" evidence="4">
    <location>
        <begin position="71"/>
        <end position="356"/>
    </location>
</feature>
<dbReference type="SMART" id="SM00248">
    <property type="entry name" value="ANK"/>
    <property type="match status" value="10"/>
</dbReference>
<dbReference type="Proteomes" id="UP000027238">
    <property type="component" value="Unassembled WGS sequence"/>
</dbReference>
<dbReference type="SUPFAM" id="SSF48403">
    <property type="entry name" value="Ankyrin repeat"/>
    <property type="match status" value="2"/>
</dbReference>
<evidence type="ECO:0000256" key="2">
    <source>
        <dbReference type="PROSITE-ProRule" id="PRU00023"/>
    </source>
</evidence>
<evidence type="ECO:0000256" key="3">
    <source>
        <dbReference type="SAM" id="MobiDB-lite"/>
    </source>
</evidence>
<dbReference type="HOGENOM" id="CLU_000288_34_2_1"/>
<dbReference type="PRINTS" id="PR01415">
    <property type="entry name" value="ANKYRIN"/>
</dbReference>
<dbReference type="PANTHER" id="PTHR46082">
    <property type="entry name" value="ATP/GTP-BINDING PROTEIN-RELATED"/>
    <property type="match status" value="1"/>
</dbReference>
<dbReference type="Gene3D" id="3.40.50.1580">
    <property type="entry name" value="Nucleoside phosphorylase domain"/>
    <property type="match status" value="1"/>
</dbReference>
<gene>
    <name evidence="6" type="ORF">CSUB01_11138</name>
</gene>
<dbReference type="InterPro" id="IPR056884">
    <property type="entry name" value="NPHP3-like_N"/>
</dbReference>
<dbReference type="OrthoDB" id="20872at2759"/>
<evidence type="ECO:0000313" key="7">
    <source>
        <dbReference type="Proteomes" id="UP000027238"/>
    </source>
</evidence>
<dbReference type="GO" id="GO:0009116">
    <property type="term" value="P:nucleoside metabolic process"/>
    <property type="evidence" value="ECO:0007669"/>
    <property type="project" value="InterPro"/>
</dbReference>
<dbReference type="eggNOG" id="KOG4177">
    <property type="taxonomic scope" value="Eukaryota"/>
</dbReference>
<dbReference type="Gene3D" id="1.25.40.20">
    <property type="entry name" value="Ankyrin repeat-containing domain"/>
    <property type="match status" value="4"/>
</dbReference>
<reference evidence="7" key="1">
    <citation type="journal article" date="2014" name="Genome Announc.">
        <title>Draft genome sequence of Colletotrichum sublineola, a destructive pathogen of cultivated sorghum.</title>
        <authorList>
            <person name="Baroncelli R."/>
            <person name="Sanz-Martin J.M."/>
            <person name="Rech G.E."/>
            <person name="Sukno S.A."/>
            <person name="Thon M.R."/>
        </authorList>
    </citation>
    <scope>NUCLEOTIDE SEQUENCE [LARGE SCALE GENOMIC DNA]</scope>
    <source>
        <strain evidence="7">TX430BB</strain>
    </source>
</reference>
<sequence length="1346" mass="150211">MSGYGHHDDQAGLNPHFGGARRHFEKKRTMSALSDKDESTHALPKRPRLADEPLDQPGYTVIKLSHEDYTVGWVCALPLEMAAASAMLDETHEPLAMNPNDSNVYTFGRIGSHNVVIACLPSGQYGTNSAAVVANNMRWSFPSICIGLMVGIGGGVPGKVDIRLGDVVVSNPTGGSPGVVQYDFGKAVHEGRFEHTGTLNKPPQSVLTAVSKLRASHEAQPNRIPAILADIERNPNMSTYLYKSMDEDRLFQASYEHTGGETCDDCGMSQIVKRDPRQAAATPKIHYGIIASGNQVMKHAQTRDRLAKDLGIICFEMEAAGLMDNFPCLVVRGICDYSDSHKAKRWQRYAAATAAAYAKELLDLITPYRDVILTAKTAMPDSVELLPIPDHRKMLLDSLKFSQIDKRQANIKAAHAKTCEWLTKHPYYIAWMDRQKYSQHHGFLWIRGKPGAGKSTLMKFAFFRAKRAKRKHGTLISFFFNARGETLEKTTLGMYRSLLYQLLENMPDLQQTLLDDLDLEPMGQPVSEGSGLALDQLKDLFRNAVRRLGQRQLTCFIDALDECDDNEVSDMVKCFEDLGQYAVQNDIHFYVCFSSRHYPYIDIFYGQKLILEDRGGHEKDLQDYVRSELRAGSGPKSEQVIAEILRKASGVFMWVVLVVDILNKEYGRGRLFAVEKRLKDIPSELSKLFQNILTRDQEGMEDLLLCIQLLLYSQRPLKREEYYFAIASGLEPDTLGEWDPEDITHKFMDRLIVSSSKGLAETTRSDDRTVQFIHESVRDFLLKDNGLRTLWPDLGDNFEGRSHDRLKDCCHTYSTQANILAYLPEDKFLLKTSKEEAQGPRENIAKRFPFLEYATNQVLHHAEAAAVHAISQAKFLEDLPVGSWIQMNNLFEKVMVRRHKPSSTSLLYIAAAKGLTRLVKMMLGCNVDVDTVGGRYNYPLLAAMSEGHEDTVDLLLDCIAKKLRKNEAGANSDVEYSRGGYTISLSLDCKHKGAPTALYIAAESKGIDIAKRLFELGASPGFMGSASNSPLVRAVEKNNEAFVRLFLHERSKSRSSPSPVENRLTFASANEEHDGEKRLPGLDEHTVPSPGDDSKASTPVQETWDLHASLALIAAIKTGNEEVAKLLLDSQPDVRWADRYGRTALHVACEHSKEAVVRLLLNAGADPNQKDITYGRTPLHRASNAAIAKMLLENGADFNAANKAGWTPLHDACRWGRLEIAELLVEARANLDTHDNEGATPLHHARSRDKLGPLFYAVEWNNERCWDVLLSHGADPDASDNEGWTPLSLNIAANRLNALKLLLENGADPTKSGPHGEALLDMAIRLGRNEMLQPLEEAIKKRRITQ</sequence>
<dbReference type="PROSITE" id="PS50297">
    <property type="entry name" value="ANK_REP_REGION"/>
    <property type="match status" value="3"/>
</dbReference>